<evidence type="ECO:0000313" key="4">
    <source>
        <dbReference type="WBParaSite" id="nRc.2.0.1.t15915-RA"/>
    </source>
</evidence>
<name>A0A915IPW9_ROMCU</name>
<dbReference type="CDD" id="cd01040">
    <property type="entry name" value="Mb-like"/>
    <property type="match status" value="1"/>
</dbReference>
<accession>A0A915IPW9</accession>
<protein>
    <submittedName>
        <fullName evidence="4">Globin family profile domain-containing protein</fullName>
    </submittedName>
</protein>
<dbReference type="WBParaSite" id="nRc.2.0.1.t15915-RA">
    <property type="protein sequence ID" value="nRc.2.0.1.t15915-RA"/>
    <property type="gene ID" value="nRc.2.0.1.g15915"/>
</dbReference>
<dbReference type="GO" id="GO:0020037">
    <property type="term" value="F:heme binding"/>
    <property type="evidence" value="ECO:0007669"/>
    <property type="project" value="InterPro"/>
</dbReference>
<dbReference type="GO" id="GO:0019825">
    <property type="term" value="F:oxygen binding"/>
    <property type="evidence" value="ECO:0007669"/>
    <property type="project" value="InterPro"/>
</dbReference>
<feature type="domain" description="Globin" evidence="2">
    <location>
        <begin position="19"/>
        <end position="94"/>
    </location>
</feature>
<keyword evidence="1" id="KW-0408">Iron</keyword>
<dbReference type="InterPro" id="IPR009050">
    <property type="entry name" value="Globin-like_sf"/>
</dbReference>
<dbReference type="InterPro" id="IPR044399">
    <property type="entry name" value="Mb-like_M"/>
</dbReference>
<dbReference type="AlphaFoldDB" id="A0A915IPW9"/>
<proteinExistence type="inferred from homology"/>
<comment type="similarity">
    <text evidence="1">Belongs to the globin family.</text>
</comment>
<keyword evidence="1" id="KW-0813">Transport</keyword>
<evidence type="ECO:0000256" key="1">
    <source>
        <dbReference type="RuleBase" id="RU000356"/>
    </source>
</evidence>
<dbReference type="GO" id="GO:0005344">
    <property type="term" value="F:oxygen carrier activity"/>
    <property type="evidence" value="ECO:0007669"/>
    <property type="project" value="UniProtKB-KW"/>
</dbReference>
<keyword evidence="1" id="KW-0561">Oxygen transport</keyword>
<dbReference type="InterPro" id="IPR000971">
    <property type="entry name" value="Globin"/>
</dbReference>
<dbReference type="Pfam" id="PF00042">
    <property type="entry name" value="Globin"/>
    <property type="match status" value="1"/>
</dbReference>
<evidence type="ECO:0000259" key="2">
    <source>
        <dbReference type="Pfam" id="PF00042"/>
    </source>
</evidence>
<dbReference type="Proteomes" id="UP000887565">
    <property type="component" value="Unplaced"/>
</dbReference>
<dbReference type="SUPFAM" id="SSF46458">
    <property type="entry name" value="Globin-like"/>
    <property type="match status" value="1"/>
</dbReference>
<dbReference type="InterPro" id="IPR012292">
    <property type="entry name" value="Globin/Proto"/>
</dbReference>
<keyword evidence="1" id="KW-0349">Heme</keyword>
<keyword evidence="1" id="KW-0479">Metal-binding</keyword>
<sequence length="111" mass="12619">MAPKDLMAKIQINVANGGELFKYIFTAHPELRKFYDVEDIDPDDVTRSRQIQQKGAGVLSSMKNLSNLVDNEHNFDLEVKELVFIYKEMGMKPADVRVGNCSKSLRKDSIN</sequence>
<reference evidence="4" key="1">
    <citation type="submission" date="2022-11" db="UniProtKB">
        <authorList>
            <consortium name="WormBaseParasite"/>
        </authorList>
    </citation>
    <scope>IDENTIFICATION</scope>
</reference>
<organism evidence="3 4">
    <name type="scientific">Romanomermis culicivorax</name>
    <name type="common">Nematode worm</name>
    <dbReference type="NCBI Taxonomy" id="13658"/>
    <lineage>
        <taxon>Eukaryota</taxon>
        <taxon>Metazoa</taxon>
        <taxon>Ecdysozoa</taxon>
        <taxon>Nematoda</taxon>
        <taxon>Enoplea</taxon>
        <taxon>Dorylaimia</taxon>
        <taxon>Mermithida</taxon>
        <taxon>Mermithoidea</taxon>
        <taxon>Mermithidae</taxon>
        <taxon>Romanomermis</taxon>
    </lineage>
</organism>
<dbReference type="Gene3D" id="1.10.490.10">
    <property type="entry name" value="Globins"/>
    <property type="match status" value="1"/>
</dbReference>
<keyword evidence="3" id="KW-1185">Reference proteome</keyword>
<evidence type="ECO:0000313" key="3">
    <source>
        <dbReference type="Proteomes" id="UP000887565"/>
    </source>
</evidence>